<accession>A0A941F5V2</accession>
<reference evidence="1" key="2">
    <citation type="submission" date="2021-04" db="EMBL/GenBank/DDBJ databases">
        <authorList>
            <person name="Zhang T."/>
            <person name="Zhang Y."/>
            <person name="Lu D."/>
            <person name="Zuo D."/>
            <person name="Du Z."/>
        </authorList>
    </citation>
    <scope>NUCLEOTIDE SEQUENCE</scope>
    <source>
        <strain evidence="1">JR1</strain>
    </source>
</reference>
<evidence type="ECO:0000313" key="1">
    <source>
        <dbReference type="EMBL" id="MBR8536979.1"/>
    </source>
</evidence>
<dbReference type="Gene3D" id="2.60.120.260">
    <property type="entry name" value="Galactose-binding domain-like"/>
    <property type="match status" value="1"/>
</dbReference>
<dbReference type="AlphaFoldDB" id="A0A941F5V2"/>
<dbReference type="GO" id="GO:0005509">
    <property type="term" value="F:calcium ion binding"/>
    <property type="evidence" value="ECO:0007669"/>
    <property type="project" value="InterPro"/>
</dbReference>
<dbReference type="InterPro" id="IPR013783">
    <property type="entry name" value="Ig-like_fold"/>
</dbReference>
<dbReference type="Pfam" id="PF03747">
    <property type="entry name" value="ADP_ribosyl_GH"/>
    <property type="match status" value="1"/>
</dbReference>
<dbReference type="InterPro" id="IPR036705">
    <property type="entry name" value="Ribosyl_crysJ1_sf"/>
</dbReference>
<protein>
    <submittedName>
        <fullName evidence="1">ADP-ribosylglycohydrolase family protein</fullName>
    </submittedName>
</protein>
<dbReference type="RefSeq" id="WP_212192006.1">
    <property type="nucleotide sequence ID" value="NZ_JAGTAR010000025.1"/>
</dbReference>
<dbReference type="Proteomes" id="UP000679220">
    <property type="component" value="Unassembled WGS sequence"/>
</dbReference>
<comment type="caution">
    <text evidence="1">The sequence shown here is derived from an EMBL/GenBank/DDBJ whole genome shotgun (WGS) entry which is preliminary data.</text>
</comment>
<dbReference type="SUPFAM" id="SSF49313">
    <property type="entry name" value="Cadherin-like"/>
    <property type="match status" value="1"/>
</dbReference>
<evidence type="ECO:0000313" key="2">
    <source>
        <dbReference type="Proteomes" id="UP000679220"/>
    </source>
</evidence>
<dbReference type="InterPro" id="IPR015919">
    <property type="entry name" value="Cadherin-like_sf"/>
</dbReference>
<dbReference type="Gene3D" id="1.10.4080.10">
    <property type="entry name" value="ADP-ribosylation/Crystallin J1"/>
    <property type="match status" value="1"/>
</dbReference>
<organism evidence="1 2">
    <name type="scientific">Carboxylicivirga sediminis</name>
    <dbReference type="NCBI Taxonomy" id="2006564"/>
    <lineage>
        <taxon>Bacteria</taxon>
        <taxon>Pseudomonadati</taxon>
        <taxon>Bacteroidota</taxon>
        <taxon>Bacteroidia</taxon>
        <taxon>Marinilabiliales</taxon>
        <taxon>Marinilabiliaceae</taxon>
        <taxon>Carboxylicivirga</taxon>
    </lineage>
</organism>
<dbReference type="Gene3D" id="2.60.40.10">
    <property type="entry name" value="Immunoglobulins"/>
    <property type="match status" value="1"/>
</dbReference>
<gene>
    <name evidence="1" type="ORF">KDU71_15510</name>
</gene>
<dbReference type="GO" id="GO:0016020">
    <property type="term" value="C:membrane"/>
    <property type="evidence" value="ECO:0007669"/>
    <property type="project" value="InterPro"/>
</dbReference>
<name>A0A941F5V2_9BACT</name>
<reference evidence="1" key="1">
    <citation type="journal article" date="2018" name="Int. J. Syst. Evol. Microbiol.">
        <title>Carboxylicivirga sediminis sp. nov., isolated from coastal sediment.</title>
        <authorList>
            <person name="Wang F.Q."/>
            <person name="Ren L.H."/>
            <person name="Zou R.J."/>
            <person name="Sun Y.Z."/>
            <person name="Liu X.J."/>
            <person name="Jiang F."/>
            <person name="Liu L.J."/>
        </authorList>
    </citation>
    <scope>NUCLEOTIDE SEQUENCE</scope>
    <source>
        <strain evidence="1">JR1</strain>
    </source>
</reference>
<dbReference type="InterPro" id="IPR005502">
    <property type="entry name" value="Ribosyl_crysJ1"/>
</dbReference>
<sequence>MKKLIPILCFIVVCFSCHDRSEGTYYQYLLVEDYNDAVYASWIGQIIGNTYGLGYEFKYIDEAGPDSFPYGYDFTLEDLRRHDGAFSDDDTDIEYMYLTQMEKHGIEPSYYQLTEAWKGHVKERIWFANRMAVTLMHAGHYPPVTGDKSFNSEWFQIDPQLVNEIWAITAPGMIDYAVAKSEYAARITSDDFGLEPTLHYAAMFSAAFFEKNINELIKIGNKALTPDSRFAHAVEYVRQQHALYPDNWQLARQNVCDKYYVVEDYNRHSWAAVDATLNGALGIMALLYGQGDFQQTLDYACAFGMDADNQAATMCGLLGVVNGFESIPKELMYPLNEVNWEQPFNDSYKMITREGLTDAKISELAARTVRQGERIILAQGGEKVEIGGKLYYKIPLEANFVAPFELNPIPQMSARIGQPFAYPIHTGRGEEVALSVEGELPLGISLTKGQLSGTPEIEGLYHFKIVARHPEEEKSIDVTIRVFSNNKAHTANEIISNSIFNVDDMEQMRDGNPKTSLMGRRQSEQKSPDYYGYKWDELQTVSSLIYNNGKPSEFYGWFTSFDVQFWAVDHWENVNGLSIAPKMNLDNTQWLKPVYQSYTIDFNPIETTAIRVIGIPGGIEKDANNAHLGLEFATSIGELEVY</sequence>
<proteinExistence type="predicted"/>
<dbReference type="EMBL" id="JAGTAR010000025">
    <property type="protein sequence ID" value="MBR8536979.1"/>
    <property type="molecule type" value="Genomic_DNA"/>
</dbReference>
<keyword evidence="2" id="KW-1185">Reference proteome</keyword>
<dbReference type="SUPFAM" id="SSF101478">
    <property type="entry name" value="ADP-ribosylglycohydrolase"/>
    <property type="match status" value="1"/>
</dbReference>
<dbReference type="Pfam" id="PF05345">
    <property type="entry name" value="He_PIG"/>
    <property type="match status" value="1"/>
</dbReference>